<evidence type="ECO:0000256" key="10">
    <source>
        <dbReference type="ARBA" id="ARBA00023136"/>
    </source>
</evidence>
<evidence type="ECO:0000256" key="6">
    <source>
        <dbReference type="ARBA" id="ARBA00022490"/>
    </source>
</evidence>
<feature type="compositionally biased region" description="Polar residues" evidence="14">
    <location>
        <begin position="216"/>
        <end position="234"/>
    </location>
</feature>
<evidence type="ECO:0000256" key="4">
    <source>
        <dbReference type="ARBA" id="ARBA00011775"/>
    </source>
</evidence>
<dbReference type="GO" id="GO:0030663">
    <property type="term" value="C:COPI-coated vesicle membrane"/>
    <property type="evidence" value="ECO:0007669"/>
    <property type="project" value="UniProtKB-SubCell"/>
</dbReference>
<keyword evidence="6" id="KW-0963">Cytoplasm</keyword>
<feature type="compositionally biased region" description="Low complexity" evidence="14">
    <location>
        <begin position="43"/>
        <end position="52"/>
    </location>
</feature>
<dbReference type="Gene3D" id="1.10.418.10">
    <property type="entry name" value="Calponin-like domain"/>
    <property type="match status" value="1"/>
</dbReference>
<accession>A0AAF0DXA9</accession>
<keyword evidence="18" id="KW-1185">Reference proteome</keyword>
<dbReference type="Pfam" id="PF00307">
    <property type="entry name" value="CH"/>
    <property type="match status" value="1"/>
</dbReference>
<comment type="subunit">
    <text evidence="4">Oligomeric complex that consists of at least the alpha, beta, beta', gamma, delta, epsilon and zeta subunits.</text>
</comment>
<dbReference type="GO" id="GO:0015031">
    <property type="term" value="P:protein transport"/>
    <property type="evidence" value="ECO:0007669"/>
    <property type="project" value="UniProtKB-KW"/>
</dbReference>
<dbReference type="GO" id="GO:0005096">
    <property type="term" value="F:GTPase activator activity"/>
    <property type="evidence" value="ECO:0007669"/>
    <property type="project" value="TreeGrafter"/>
</dbReference>
<dbReference type="InterPro" id="IPR011012">
    <property type="entry name" value="Longin-like_dom_sf"/>
</dbReference>
<sequence length="1948" mass="220521">MMNLTLYTTRAVLLLDSEGNRILAKYFQPPQETISEHPPTAPATPGLGALGARNPYPTHKEQRALEHAVWDKARRASGDLFQYDGNLVLFKSSYDVYFFVIAPERENELMMHSFMMSLYEALSVLLQSQIDKRTVLDNLDLVTLAIDESVDDGIILETDSAAIANRVTRPRPDSIEVQINEQTIMNAYASFRDRFAQRLSGLMSVPPRTLLREPLQSNGAQRRNAVVDSSTQPGKTGMLAKLRPVPTKDEDQNRAPVEPAARAYPPPTRTARAHGEVGSLEKGIHANPFMQRARAEKNKAEPVHRVPTPKSGTRTGGAESNYASAKRMFSNPASSESSVMVRSKSSRKELELARMRASRQGLATLATKDAGARVPPLPAGGARVADNELQAYEYLCHCSEAQQWIERCIGESLGGDIANMGEEMRNGIALAKLAKSFEPSCVPRIFVHPRLQFRHTDNINYFFQFADKIRLPNCFRFELTDLYEKKNFPKVVYCLHALSHFMAHLGRSDKVDDLVGKLEFNPEQLDKTQKSLDAQGGTMPSFGGVGQALAQEMGVSGAQHAAPRKADGDWIKPSRAANVPAKPALRPTSPKPAAPAKPTSAFPVALKPVGQRTDAAPAAPTAPPAEEPRRKSAAARSLPEEARERALQLSRERERKRLEQEREWERQRRELQEERMRQREQREQRIQALGREREQQRAEQQREREREREAKRAEDERERLRERERREAEYRRERERTQKEHEALRAHEALLARERERAERERARAERAERAERERLERFERAERERAEREAQLARERAEEEQAARASLEQEQFERELAFELERKRQLEAHAAELAKARAETRAAEERLRALAEDAARREQAERERAVARLVPGLVAQCAGVLARRAHDARLAQLRRHASALVPLQAYARGALVRRAQREERARWASAHDVAALVALQAALRGELFRRAFFQQFEALDAAELGTVGFQAHARGALARRRIFAVLLGAERRTEVYVRIQACVRTVLAQQRLLQRVQALRSDMDAVAHFQAHARGALARRRYRAQRQALARVEVVRGVQQMQTSLRAALQRRKHHELRKEMRYVQPDVTRMQAVIRGALVRAEFRWWAQHLVQSEPVAVHLQSLVRGTLARRAFRRAYGHYFAHMRDVITVQSVVRAHLQGAHYRALRTDHPPLSAVRAFAHLLDTNHGEFAEEVAVEQLRAQIVARIQQNKATEAMVAELETKNAILIRNKMGIEEAAKERTERGLLGHATQRASVLAEARDPFSENAQDRPTARRRELYQGLFYLLQTRPAYLAKLVVLTTASTTLPDADRAQFEQTVLLLFNYAQQPREEYWLLRLLQRALHEHLRGAPSLDAFVTCDAAFQKRVVHYSKGVRERAYLAQLLGPFVQQVAGDAQLDLETDPSVLYRQNYAREQAATGAPPARAPTADFDTALNDAATRTLFIRHLQALRTCTEQFLGALRATAPAMPYGMRYVARELARALAARFPDASHDAVLRAVGEVMYYRYIHPAVLAPESVLDTCPVLDAVPRRNLAVISQMMLQLARGTPFGDEEVRLQPLNEYVLQAAPRFQRWMQELIDTCVDPELHFGVDEYTDAASTHKPLIYISPNEIYAVHQLLCNNLASLVESTDDPLAQLLAELGPPPVAASAELEAARQAEIALELTPELAGMRDPDAEAKSLFVETKRLVLAVLKVQTAPDLLTLFLAPVTEKDEAHWDALLAAPAARPLADMYELSFAELKATALENLVRLEQMGRVRRSDAFQAMLDALALDIRTRHRRRHARRAEQQMLTTTLHKLHERDAFMRTQIAEYQRYADQTMKTMPRRGHTFTMPFTRQYFHRRSLKAAGVLPKFGSYKYTARRLMDKGILVAIDAPENMHVDQVTVTVSSDELGVFLLEAAVSNVPAGSSKVHIEELLEAQYNGHQTIAILDRALIFDVNQLVQWINKKFYA</sequence>
<dbReference type="InterPro" id="IPR036872">
    <property type="entry name" value="CH_dom_sf"/>
</dbReference>
<dbReference type="GO" id="GO:0000139">
    <property type="term" value="C:Golgi membrane"/>
    <property type="evidence" value="ECO:0007669"/>
    <property type="project" value="UniProtKB-SubCell"/>
</dbReference>
<dbReference type="InterPro" id="IPR000593">
    <property type="entry name" value="RasGAP_C"/>
</dbReference>
<feature type="region of interest" description="Disordered" evidence="14">
    <location>
        <begin position="672"/>
        <end position="746"/>
    </location>
</feature>
<feature type="compositionally biased region" description="Basic and acidic residues" evidence="14">
    <location>
        <begin position="638"/>
        <end position="649"/>
    </location>
</feature>
<dbReference type="SMART" id="SM00033">
    <property type="entry name" value="CH"/>
    <property type="match status" value="1"/>
</dbReference>
<dbReference type="SUPFAM" id="SSF143885">
    <property type="entry name" value="RGC domain-like"/>
    <property type="match status" value="1"/>
</dbReference>
<reference evidence="17" key="1">
    <citation type="submission" date="2023-03" db="EMBL/GenBank/DDBJ databases">
        <title>Mating type loci evolution in Malassezia.</title>
        <authorList>
            <person name="Coelho M.A."/>
        </authorList>
    </citation>
    <scope>NUCLEOTIDE SEQUENCE</scope>
    <source>
        <strain evidence="17">CBS 14135</strain>
    </source>
</reference>
<comment type="function">
    <text evidence="12">The coatomer is a cytosolic protein complex that binds to dilysine motifs and reversibly associates with Golgi non-clathrin-coated vesicles, which further mediate biosynthetic protein transport from the ER, via the Golgi up to the trans Golgi network. Coatomer complex is required for budding from Golgi membranes, and is essential for the retrograde Golgi-to-ER transport of dilysine-tagged proteins. The zeta subunit may be involved in regulating the coat assembly and, hence, the rate of biosynthetic protein transport due to its association-dissociation properties with the coatomer complex.</text>
</comment>
<dbReference type="GO" id="GO:0016192">
    <property type="term" value="P:vesicle-mediated transport"/>
    <property type="evidence" value="ECO:0007669"/>
    <property type="project" value="UniProtKB-KW"/>
</dbReference>
<dbReference type="PANTHER" id="PTHR14149:SF14">
    <property type="entry name" value="CALPONIN-HOMOLOGY (CH) DOMAIN-CONTAINING PROTEIN"/>
    <property type="match status" value="1"/>
</dbReference>
<dbReference type="SUPFAM" id="SSF64356">
    <property type="entry name" value="SNARE-like"/>
    <property type="match status" value="1"/>
</dbReference>
<comment type="subcellular location">
    <subcellularLocation>
        <location evidence="2">Cytoplasmic vesicle</location>
        <location evidence="2">COPI-coated vesicle membrane</location>
        <topology evidence="2">Peripheral membrane protein</topology>
        <orientation evidence="2">Cytoplasmic side</orientation>
    </subcellularLocation>
    <subcellularLocation>
        <location evidence="1">Golgi apparatus membrane</location>
        <topology evidence="1">Peripheral membrane protein</topology>
        <orientation evidence="1">Cytoplasmic side</orientation>
    </subcellularLocation>
</comment>
<dbReference type="Pfam" id="PF00616">
    <property type="entry name" value="RasGAP"/>
    <property type="match status" value="1"/>
</dbReference>
<keyword evidence="7" id="KW-0931">ER-Golgi transport</keyword>
<feature type="domain" description="Ras-GAP" evidence="15">
    <location>
        <begin position="1315"/>
        <end position="1543"/>
    </location>
</feature>
<evidence type="ECO:0000256" key="11">
    <source>
        <dbReference type="ARBA" id="ARBA00023329"/>
    </source>
</evidence>
<evidence type="ECO:0000256" key="5">
    <source>
        <dbReference type="ARBA" id="ARBA00022448"/>
    </source>
</evidence>
<dbReference type="PROSITE" id="PS50096">
    <property type="entry name" value="IQ"/>
    <property type="match status" value="6"/>
</dbReference>
<dbReference type="EMBL" id="CP119956">
    <property type="protein sequence ID" value="WFC97099.1"/>
    <property type="molecule type" value="Genomic_DNA"/>
</dbReference>
<evidence type="ECO:0000313" key="17">
    <source>
        <dbReference type="EMBL" id="WFC97099.1"/>
    </source>
</evidence>
<evidence type="ECO:0000256" key="2">
    <source>
        <dbReference type="ARBA" id="ARBA00004347"/>
    </source>
</evidence>
<evidence type="ECO:0000256" key="8">
    <source>
        <dbReference type="ARBA" id="ARBA00022927"/>
    </source>
</evidence>
<dbReference type="InterPro" id="IPR001936">
    <property type="entry name" value="RasGAP_dom"/>
</dbReference>
<dbReference type="SUPFAM" id="SSF47576">
    <property type="entry name" value="Calponin-homology domain, CH-domain"/>
    <property type="match status" value="1"/>
</dbReference>
<dbReference type="InterPro" id="IPR000048">
    <property type="entry name" value="IQ_motif_EF-hand-BS"/>
</dbReference>
<dbReference type="InterPro" id="IPR022775">
    <property type="entry name" value="AP_mu_sigma_su"/>
</dbReference>
<dbReference type="Pfam" id="PF03836">
    <property type="entry name" value="RasGAP_C"/>
    <property type="match status" value="1"/>
</dbReference>
<dbReference type="Pfam" id="PF01217">
    <property type="entry name" value="Clat_adaptor_s"/>
    <property type="match status" value="1"/>
</dbReference>
<dbReference type="GO" id="GO:1903479">
    <property type="term" value="P:mitotic actomyosin contractile ring assembly actin filament organization"/>
    <property type="evidence" value="ECO:0007669"/>
    <property type="project" value="TreeGrafter"/>
</dbReference>
<feature type="region of interest" description="Disordered" evidence="14">
    <location>
        <begin position="216"/>
        <end position="273"/>
    </location>
</feature>
<evidence type="ECO:0000259" key="16">
    <source>
        <dbReference type="PROSITE" id="PS50021"/>
    </source>
</evidence>
<comment type="similarity">
    <text evidence="3">Belongs to the adaptor complexes small subunit family.</text>
</comment>
<keyword evidence="8" id="KW-0653">Protein transport</keyword>
<keyword evidence="5" id="KW-0813">Transport</keyword>
<feature type="region of interest" description="Disordered" evidence="14">
    <location>
        <begin position="553"/>
        <end position="649"/>
    </location>
</feature>
<dbReference type="PROSITE" id="PS50018">
    <property type="entry name" value="RAS_GTPASE_ACTIV_2"/>
    <property type="match status" value="1"/>
</dbReference>
<dbReference type="Gene3D" id="3.30.450.60">
    <property type="match status" value="1"/>
</dbReference>
<evidence type="ECO:0000256" key="14">
    <source>
        <dbReference type="SAM" id="MobiDB-lite"/>
    </source>
</evidence>
<evidence type="ECO:0000256" key="3">
    <source>
        <dbReference type="ARBA" id="ARBA00006972"/>
    </source>
</evidence>
<feature type="region of interest" description="Disordered" evidence="14">
    <location>
        <begin position="32"/>
        <end position="55"/>
    </location>
</feature>
<dbReference type="Proteomes" id="UP001216638">
    <property type="component" value="Chromosome 6"/>
</dbReference>
<dbReference type="Pfam" id="PF00612">
    <property type="entry name" value="IQ"/>
    <property type="match status" value="2"/>
</dbReference>
<dbReference type="PANTHER" id="PTHR14149">
    <property type="entry name" value="RAS GTPASE-ACTIVATING PROTEIN WITH IQ MOTIF"/>
    <property type="match status" value="1"/>
</dbReference>
<dbReference type="GO" id="GO:0005516">
    <property type="term" value="F:calmodulin binding"/>
    <property type="evidence" value="ECO:0007669"/>
    <property type="project" value="TreeGrafter"/>
</dbReference>
<evidence type="ECO:0000256" key="12">
    <source>
        <dbReference type="ARBA" id="ARBA00045555"/>
    </source>
</evidence>
<feature type="region of interest" description="Disordered" evidence="14">
    <location>
        <begin position="295"/>
        <end position="319"/>
    </location>
</feature>
<feature type="domain" description="Calponin-homology (CH)" evidence="16">
    <location>
        <begin position="395"/>
        <end position="502"/>
    </location>
</feature>
<gene>
    <name evidence="17" type="primary">IQG1</name>
    <name evidence="17" type="ORF">MBRA1_003765</name>
</gene>
<evidence type="ECO:0000256" key="9">
    <source>
        <dbReference type="ARBA" id="ARBA00023034"/>
    </source>
</evidence>
<dbReference type="GO" id="GO:0110085">
    <property type="term" value="C:mitotic actomyosin contractile ring"/>
    <property type="evidence" value="ECO:0007669"/>
    <property type="project" value="TreeGrafter"/>
</dbReference>
<protein>
    <recommendedName>
        <fullName evidence="13">Zeta-coat protein</fullName>
    </recommendedName>
</protein>
<feature type="compositionally biased region" description="Basic and acidic residues" evidence="14">
    <location>
        <begin position="295"/>
        <end position="304"/>
    </location>
</feature>
<evidence type="ECO:0000256" key="13">
    <source>
        <dbReference type="ARBA" id="ARBA00075766"/>
    </source>
</evidence>
<evidence type="ECO:0000259" key="15">
    <source>
        <dbReference type="PROSITE" id="PS50018"/>
    </source>
</evidence>
<evidence type="ECO:0000313" key="18">
    <source>
        <dbReference type="Proteomes" id="UP001216638"/>
    </source>
</evidence>
<name>A0AAF0DXA9_9BASI</name>
<evidence type="ECO:0000256" key="7">
    <source>
        <dbReference type="ARBA" id="ARBA00022892"/>
    </source>
</evidence>
<keyword evidence="11" id="KW-0968">Cytoplasmic vesicle</keyword>
<dbReference type="FunFam" id="3.30.450.60:FF:000013">
    <property type="entry name" value="Coatomer subunit zeta"/>
    <property type="match status" value="1"/>
</dbReference>
<dbReference type="Gene3D" id="1.10.506.10">
    <property type="entry name" value="GTPase Activation - p120gap, domain 1"/>
    <property type="match status" value="1"/>
</dbReference>
<dbReference type="SMART" id="SM00323">
    <property type="entry name" value="RasGAP"/>
    <property type="match status" value="1"/>
</dbReference>
<keyword evidence="9" id="KW-0333">Golgi apparatus</keyword>
<dbReference type="PROSITE" id="PS50021">
    <property type="entry name" value="CH"/>
    <property type="match status" value="1"/>
</dbReference>
<dbReference type="SMART" id="SM00015">
    <property type="entry name" value="IQ"/>
    <property type="match status" value="6"/>
</dbReference>
<dbReference type="CDD" id="cd14829">
    <property type="entry name" value="Zeta-COP"/>
    <property type="match status" value="1"/>
</dbReference>
<dbReference type="GO" id="GO:0051015">
    <property type="term" value="F:actin filament binding"/>
    <property type="evidence" value="ECO:0007669"/>
    <property type="project" value="TreeGrafter"/>
</dbReference>
<keyword evidence="10" id="KW-0472">Membrane</keyword>
<dbReference type="InterPro" id="IPR008936">
    <property type="entry name" value="Rho_GTPase_activation_prot"/>
</dbReference>
<dbReference type="InterPro" id="IPR001715">
    <property type="entry name" value="CH_dom"/>
</dbReference>
<proteinExistence type="inferred from homology"/>
<organism evidence="17 18">
    <name type="scientific">Malassezia brasiliensis</name>
    <dbReference type="NCBI Taxonomy" id="1821822"/>
    <lineage>
        <taxon>Eukaryota</taxon>
        <taxon>Fungi</taxon>
        <taxon>Dikarya</taxon>
        <taxon>Basidiomycota</taxon>
        <taxon>Ustilaginomycotina</taxon>
        <taxon>Malasseziomycetes</taxon>
        <taxon>Malasseziales</taxon>
        <taxon>Malasseziaceae</taxon>
        <taxon>Malassezia</taxon>
    </lineage>
</organism>
<dbReference type="SUPFAM" id="SSF48350">
    <property type="entry name" value="GTPase activation domain, GAP"/>
    <property type="match status" value="1"/>
</dbReference>
<evidence type="ECO:0000256" key="1">
    <source>
        <dbReference type="ARBA" id="ARBA00004255"/>
    </source>
</evidence>
<dbReference type="CDD" id="cd21206">
    <property type="entry name" value="CH_IQGAP"/>
    <property type="match status" value="1"/>
</dbReference>